<proteinExistence type="predicted"/>
<reference evidence="4 6" key="1">
    <citation type="submission" date="2019-03" db="EMBL/GenBank/DDBJ databases">
        <title>Vagococcus sp. was isolated fron gut of Carduelis flavirostris.</title>
        <authorList>
            <person name="Ge Y."/>
        </authorList>
    </citation>
    <scope>NUCLEOTIDE SEQUENCE [LARGE SCALE GENOMIC DNA]</scope>
    <source>
        <strain evidence="4 6">CF-210</strain>
    </source>
</reference>
<sequence length="90" mass="10628">MKIIEDKQRFVLVNDQMNEIGEITWSNAGEHMMIIDHTYVSPDYRGQQLAEKLVLNVVEKARHDHKKIIPLCPFAKKEFDQKTDYRDVLN</sequence>
<dbReference type="GO" id="GO:0016747">
    <property type="term" value="F:acyltransferase activity, transferring groups other than amino-acyl groups"/>
    <property type="evidence" value="ECO:0007669"/>
    <property type="project" value="InterPro"/>
</dbReference>
<protein>
    <submittedName>
        <fullName evidence="3">N-acetyltransferase</fullName>
    </submittedName>
</protein>
<dbReference type="EMBL" id="SRHU01000023">
    <property type="protein sequence ID" value="TFZ40833.1"/>
    <property type="molecule type" value="Genomic_DNA"/>
</dbReference>
<organism evidence="3 5">
    <name type="scientific">Vagococcus xieshaowenii</name>
    <dbReference type="NCBI Taxonomy" id="2562451"/>
    <lineage>
        <taxon>Bacteria</taxon>
        <taxon>Bacillati</taxon>
        <taxon>Bacillota</taxon>
        <taxon>Bacilli</taxon>
        <taxon>Lactobacillales</taxon>
        <taxon>Enterococcaceae</taxon>
        <taxon>Vagococcus</taxon>
    </lineage>
</organism>
<gene>
    <name evidence="4" type="ORF">E4031_05475</name>
    <name evidence="3" type="ORF">E4Z98_07615</name>
</gene>
<dbReference type="InterPro" id="IPR016181">
    <property type="entry name" value="Acyl_CoA_acyltransferase"/>
</dbReference>
<name>A0A4Z0D7G8_9ENTE</name>
<dbReference type="OrthoDB" id="9793389at2"/>
<evidence type="ECO:0000313" key="4">
    <source>
        <dbReference type="EMBL" id="TFZ40833.1"/>
    </source>
</evidence>
<feature type="domain" description="N-acetyltransferase" evidence="1">
    <location>
        <begin position="1"/>
        <end position="90"/>
    </location>
</feature>
<dbReference type="PROSITE" id="PS51186">
    <property type="entry name" value="GNAT"/>
    <property type="match status" value="1"/>
</dbReference>
<dbReference type="InterPro" id="IPR031165">
    <property type="entry name" value="GNAT_YJDJ"/>
</dbReference>
<dbReference type="AlphaFoldDB" id="A0A4Z0D7G8"/>
<dbReference type="Gene3D" id="3.40.630.30">
    <property type="match status" value="1"/>
</dbReference>
<evidence type="ECO:0000313" key="6">
    <source>
        <dbReference type="Proteomes" id="UP000297725"/>
    </source>
</evidence>
<dbReference type="CDD" id="cd04301">
    <property type="entry name" value="NAT_SF"/>
    <property type="match status" value="1"/>
</dbReference>
<dbReference type="Proteomes" id="UP000297725">
    <property type="component" value="Unassembled WGS sequence"/>
</dbReference>
<feature type="domain" description="N-acetyltransferase" evidence="2">
    <location>
        <begin position="2"/>
        <end position="90"/>
    </location>
</feature>
<evidence type="ECO:0000259" key="2">
    <source>
        <dbReference type="PROSITE" id="PS51729"/>
    </source>
</evidence>
<dbReference type="SUPFAM" id="SSF55729">
    <property type="entry name" value="Acyl-CoA N-acyltransferases (Nat)"/>
    <property type="match status" value="1"/>
</dbReference>
<keyword evidence="5" id="KW-1185">Reference proteome</keyword>
<evidence type="ECO:0000259" key="1">
    <source>
        <dbReference type="PROSITE" id="PS51186"/>
    </source>
</evidence>
<dbReference type="PANTHER" id="PTHR31435">
    <property type="entry name" value="PROTEIN NATD1"/>
    <property type="match status" value="1"/>
</dbReference>
<dbReference type="InterPro" id="IPR045057">
    <property type="entry name" value="Gcn5-rel_NAT"/>
</dbReference>
<dbReference type="RefSeq" id="WP_135254439.1">
    <property type="nucleotide sequence ID" value="NZ_CP038865.1"/>
</dbReference>
<accession>A0A7Z1YAH0</accession>
<dbReference type="Pfam" id="PF14542">
    <property type="entry name" value="Acetyltransf_CG"/>
    <property type="match status" value="1"/>
</dbReference>
<dbReference type="EMBL" id="CP038865">
    <property type="protein sequence ID" value="QCA29189.1"/>
    <property type="molecule type" value="Genomic_DNA"/>
</dbReference>
<accession>A0A4Z0D7G8</accession>
<dbReference type="Proteomes" id="UP000296883">
    <property type="component" value="Chromosome"/>
</dbReference>
<reference evidence="3 5" key="2">
    <citation type="journal article" date="2020" name="Int. J. Syst. Evol. Microbiol.">
        <title>Vagococcus xieshaowenii sp. nov., isolated from snow finch (Montifringilla taczanowskii) cloacal content.</title>
        <authorList>
            <person name="Ge Y."/>
            <person name="Yang J."/>
            <person name="Lai X.H."/>
            <person name="Zhang G."/>
            <person name="Jin D."/>
            <person name="Lu S."/>
            <person name="Wang B."/>
            <person name="Huang Y."/>
            <person name="Huang Y."/>
            <person name="Ren Z."/>
            <person name="Zhang X."/>
            <person name="Xu J."/>
        </authorList>
    </citation>
    <scope>NUCLEOTIDE SEQUENCE [LARGE SCALE GENOMIC DNA]</scope>
    <source>
        <strain evidence="3">Personal::cf-49</strain>
        <strain evidence="5">personal::cf-49</strain>
    </source>
</reference>
<evidence type="ECO:0000313" key="3">
    <source>
        <dbReference type="EMBL" id="QCA29189.1"/>
    </source>
</evidence>
<dbReference type="PANTHER" id="PTHR31435:SF10">
    <property type="entry name" value="BSR4717 PROTEIN"/>
    <property type="match status" value="1"/>
</dbReference>
<evidence type="ECO:0000313" key="5">
    <source>
        <dbReference type="Proteomes" id="UP000296883"/>
    </source>
</evidence>
<dbReference type="KEGG" id="vac:E4Z98_07615"/>
<dbReference type="InterPro" id="IPR000182">
    <property type="entry name" value="GNAT_dom"/>
</dbReference>
<dbReference type="PROSITE" id="PS51729">
    <property type="entry name" value="GNAT_YJDJ"/>
    <property type="match status" value="1"/>
</dbReference>